<dbReference type="SUPFAM" id="SSF81822">
    <property type="entry name" value="RuBisCo LSMT C-terminal, substrate-binding domain"/>
    <property type="match status" value="1"/>
</dbReference>
<dbReference type="RefSeq" id="XP_040648872.1">
    <property type="nucleotide sequence ID" value="XM_040794541.1"/>
</dbReference>
<comment type="caution">
    <text evidence="6">The sequence shown here is derived from an EMBL/GenBank/DDBJ whole genome shotgun (WGS) entry which is preliminary data.</text>
</comment>
<dbReference type="InterPro" id="IPR036464">
    <property type="entry name" value="Rubisco_LSMT_subst-bd_sf"/>
</dbReference>
<dbReference type="InterPro" id="IPR015353">
    <property type="entry name" value="Rubisco_LSMT_subst-bd"/>
</dbReference>
<evidence type="ECO:0000256" key="4">
    <source>
        <dbReference type="SAM" id="MobiDB-lite"/>
    </source>
</evidence>
<keyword evidence="3" id="KW-0949">S-adenosyl-L-methionine</keyword>
<dbReference type="Pfam" id="PF00856">
    <property type="entry name" value="SET"/>
    <property type="match status" value="1"/>
</dbReference>
<dbReference type="Gene3D" id="3.90.1410.10">
    <property type="entry name" value="set domain protein methyltransferase, domain 1"/>
    <property type="match status" value="1"/>
</dbReference>
<dbReference type="PANTHER" id="PTHR13271:SF34">
    <property type="entry name" value="N-LYSINE METHYLTRANSFERASE SETD6"/>
    <property type="match status" value="1"/>
</dbReference>
<evidence type="ECO:0000256" key="2">
    <source>
        <dbReference type="ARBA" id="ARBA00022679"/>
    </source>
</evidence>
<dbReference type="PROSITE" id="PS50280">
    <property type="entry name" value="SET"/>
    <property type="match status" value="1"/>
</dbReference>
<dbReference type="Gene3D" id="3.90.1420.10">
    <property type="entry name" value="Rubisco LSMT, substrate-binding domain"/>
    <property type="match status" value="1"/>
</dbReference>
<feature type="region of interest" description="Disordered" evidence="4">
    <location>
        <begin position="485"/>
        <end position="520"/>
    </location>
</feature>
<dbReference type="EMBL" id="LHQR01000047">
    <property type="protein sequence ID" value="KXG50336.1"/>
    <property type="molecule type" value="Genomic_DNA"/>
</dbReference>
<dbReference type="GO" id="GO:0032259">
    <property type="term" value="P:methylation"/>
    <property type="evidence" value="ECO:0007669"/>
    <property type="project" value="UniProtKB-KW"/>
</dbReference>
<proteinExistence type="predicted"/>
<accession>A0A135LN02</accession>
<dbReference type="InterPro" id="IPR050600">
    <property type="entry name" value="SETD3_SETD6_MTase"/>
</dbReference>
<dbReference type="GO" id="GO:0005634">
    <property type="term" value="C:nucleus"/>
    <property type="evidence" value="ECO:0007669"/>
    <property type="project" value="TreeGrafter"/>
</dbReference>
<dbReference type="PANTHER" id="PTHR13271">
    <property type="entry name" value="UNCHARACTERIZED PUTATIVE METHYLTRANSFERASE"/>
    <property type="match status" value="1"/>
</dbReference>
<dbReference type="GO" id="GO:0016279">
    <property type="term" value="F:protein-lysine N-methyltransferase activity"/>
    <property type="evidence" value="ECO:0007669"/>
    <property type="project" value="TreeGrafter"/>
</dbReference>
<keyword evidence="1 6" id="KW-0489">Methyltransferase</keyword>
<evidence type="ECO:0000256" key="1">
    <source>
        <dbReference type="ARBA" id="ARBA00022603"/>
    </source>
</evidence>
<feature type="region of interest" description="Disordered" evidence="4">
    <location>
        <begin position="210"/>
        <end position="232"/>
    </location>
</feature>
<feature type="compositionally biased region" description="Basic and acidic residues" evidence="4">
    <location>
        <begin position="485"/>
        <end position="503"/>
    </location>
</feature>
<dbReference type="SUPFAM" id="SSF82199">
    <property type="entry name" value="SET domain"/>
    <property type="match status" value="1"/>
</dbReference>
<evidence type="ECO:0000259" key="5">
    <source>
        <dbReference type="PROSITE" id="PS50280"/>
    </source>
</evidence>
<dbReference type="STRING" id="5078.A0A135LN02"/>
<dbReference type="OMA" id="RVDWWLE"/>
<protein>
    <submittedName>
        <fullName evidence="6">RuBisCO-cytochrome methylase, RMS1</fullName>
    </submittedName>
</protein>
<evidence type="ECO:0000313" key="7">
    <source>
        <dbReference type="Proteomes" id="UP000070168"/>
    </source>
</evidence>
<keyword evidence="7" id="KW-1185">Reference proteome</keyword>
<feature type="domain" description="SET" evidence="5">
    <location>
        <begin position="34"/>
        <end position="281"/>
    </location>
</feature>
<keyword evidence="2" id="KW-0808">Transferase</keyword>
<dbReference type="FunFam" id="3.90.1410.10:FF:000007">
    <property type="entry name" value="Ribosomal lysine N-methyltransferase 4"/>
    <property type="match status" value="1"/>
</dbReference>
<name>A0A135LN02_PENPA</name>
<dbReference type="OrthoDB" id="341421at2759"/>
<dbReference type="Proteomes" id="UP000070168">
    <property type="component" value="Unassembled WGS sequence"/>
</dbReference>
<dbReference type="GeneID" id="63709841"/>
<reference evidence="6 7" key="1">
    <citation type="journal article" date="2016" name="BMC Genomics">
        <title>Genome sequencing and secondary metabolism of the postharvest pathogen Penicillium griseofulvum.</title>
        <authorList>
            <person name="Banani H."/>
            <person name="Marcet-Houben M."/>
            <person name="Ballester A.R."/>
            <person name="Abbruscato P."/>
            <person name="Gonzalez-Candelas L."/>
            <person name="Gabaldon T."/>
            <person name="Spadaro D."/>
        </authorList>
    </citation>
    <scope>NUCLEOTIDE SEQUENCE [LARGE SCALE GENOMIC DNA]</scope>
    <source>
        <strain evidence="6 7">PG3</strain>
    </source>
</reference>
<dbReference type="InterPro" id="IPR001214">
    <property type="entry name" value="SET_dom"/>
</dbReference>
<evidence type="ECO:0000256" key="3">
    <source>
        <dbReference type="ARBA" id="ARBA00022691"/>
    </source>
</evidence>
<feature type="compositionally biased region" description="Acidic residues" evidence="4">
    <location>
        <begin position="210"/>
        <end position="231"/>
    </location>
</feature>
<organism evidence="6 7">
    <name type="scientific">Penicillium patulum</name>
    <name type="common">Penicillium griseofulvum</name>
    <dbReference type="NCBI Taxonomy" id="5078"/>
    <lineage>
        <taxon>Eukaryota</taxon>
        <taxon>Fungi</taxon>
        <taxon>Dikarya</taxon>
        <taxon>Ascomycota</taxon>
        <taxon>Pezizomycotina</taxon>
        <taxon>Eurotiomycetes</taxon>
        <taxon>Eurotiomycetidae</taxon>
        <taxon>Eurotiales</taxon>
        <taxon>Aspergillaceae</taxon>
        <taxon>Penicillium</taxon>
    </lineage>
</organism>
<dbReference type="Pfam" id="PF09273">
    <property type="entry name" value="Rubis-subs-bind"/>
    <property type="match status" value="1"/>
</dbReference>
<evidence type="ECO:0000313" key="6">
    <source>
        <dbReference type="EMBL" id="KXG50336.1"/>
    </source>
</evidence>
<gene>
    <name evidence="6" type="ORF">PGRI_068270</name>
</gene>
<dbReference type="AlphaFoldDB" id="A0A135LN02"/>
<dbReference type="InterPro" id="IPR046341">
    <property type="entry name" value="SET_dom_sf"/>
</dbReference>
<sequence>MSSTAHFSDAEGFQQQSDNFMSWLQASPGVQLNPKLRLADLRATGAGRGVVAQSNIPDGEELFSIPRAMVLTVQNSELRTLLGENLEEQMGPWLSLMLVMMYEYLQGEKSRWAPYFRVLPSHFDTLMFWSPAELQELQASSIVEKIGRSNAEESIKDSIAPILVKRSDLFPPPPGLTSWEGDAGNAALIQLGHIMGSLIMAYAFDIEKAEDDEDEGEANDESYMTDDEEEEQLPKGMVPLADLLNADADRNNARLYQEEGALVMKAIKPIQQGEEIFNDYGEIPRADLLRRYGYVTDNYAVYDVLELSLETICQAAGLANASIESQPRLEFLSSLDILEDGYVIPRPVNANTSLGDILPAELVVLLATLSLSPEEFQQRVSKDRAPKPVLDANATAILIRALQKRQAEYATSLASDLQFRASLPPLSESGDINEGARRVRMALQVRIGEKEVLQAVLGMLQPATSDALNHEWLAPASKRNVEKEMCEKRVGGQAKKEEEESRIKPATFAARGNHRNMSEY</sequence>